<proteinExistence type="inferred from homology"/>
<organism evidence="8 9">
    <name type="scientific">Elsinoe batatas</name>
    <dbReference type="NCBI Taxonomy" id="2601811"/>
    <lineage>
        <taxon>Eukaryota</taxon>
        <taxon>Fungi</taxon>
        <taxon>Dikarya</taxon>
        <taxon>Ascomycota</taxon>
        <taxon>Pezizomycotina</taxon>
        <taxon>Dothideomycetes</taxon>
        <taxon>Dothideomycetidae</taxon>
        <taxon>Myriangiales</taxon>
        <taxon>Elsinoaceae</taxon>
        <taxon>Elsinoe</taxon>
    </lineage>
</organism>
<feature type="domain" description="DNA mismatch repair proteins mutS family" evidence="7">
    <location>
        <begin position="846"/>
        <end position="862"/>
    </location>
</feature>
<dbReference type="Gene3D" id="3.40.50.300">
    <property type="entry name" value="P-loop containing nucleotide triphosphate hydrolases"/>
    <property type="match status" value="1"/>
</dbReference>
<comment type="caution">
    <text evidence="8">The sequence shown here is derived from an EMBL/GenBank/DDBJ whole genome shotgun (WGS) entry which is preliminary data.</text>
</comment>
<evidence type="ECO:0000256" key="6">
    <source>
        <dbReference type="ARBA" id="ARBA00023204"/>
    </source>
</evidence>
<dbReference type="InterPro" id="IPR016151">
    <property type="entry name" value="DNA_mismatch_repair_MutS_N"/>
</dbReference>
<evidence type="ECO:0000256" key="5">
    <source>
        <dbReference type="ARBA" id="ARBA00023125"/>
    </source>
</evidence>
<dbReference type="GO" id="GO:0140664">
    <property type="term" value="F:ATP-dependent DNA damage sensor activity"/>
    <property type="evidence" value="ECO:0007669"/>
    <property type="project" value="InterPro"/>
</dbReference>
<gene>
    <name evidence="8" type="ORF">KVT40_008873</name>
</gene>
<dbReference type="FunFam" id="3.40.50.300:FF:001238">
    <property type="entry name" value="DNA mismatch repair protein"/>
    <property type="match status" value="1"/>
</dbReference>
<dbReference type="Pfam" id="PF01624">
    <property type="entry name" value="MutS_I"/>
    <property type="match status" value="1"/>
</dbReference>
<dbReference type="PANTHER" id="PTHR11361">
    <property type="entry name" value="DNA MISMATCH REPAIR PROTEIN MUTS FAMILY MEMBER"/>
    <property type="match status" value="1"/>
</dbReference>
<dbReference type="Gene3D" id="3.30.420.110">
    <property type="entry name" value="MutS, connector domain"/>
    <property type="match status" value="1"/>
</dbReference>
<dbReference type="GO" id="GO:0006298">
    <property type="term" value="P:mismatch repair"/>
    <property type="evidence" value="ECO:0007669"/>
    <property type="project" value="InterPro"/>
</dbReference>
<dbReference type="SUPFAM" id="SSF55271">
    <property type="entry name" value="DNA repair protein MutS, domain I"/>
    <property type="match status" value="1"/>
</dbReference>
<dbReference type="InterPro" id="IPR007695">
    <property type="entry name" value="DNA_mismatch_repair_MutS-lik_N"/>
</dbReference>
<reference evidence="8" key="1">
    <citation type="submission" date="2021-07" db="EMBL/GenBank/DDBJ databases">
        <title>Elsinoe batatas strain:CRI-CJ2 Genome sequencing and assembly.</title>
        <authorList>
            <person name="Huang L."/>
        </authorList>
    </citation>
    <scope>NUCLEOTIDE SEQUENCE</scope>
    <source>
        <strain evidence="8">CRI-CJ2</strain>
    </source>
</reference>
<sequence>MRLVLSTEPWALRTFTRPVLTSQWSVTSTARPWRSCPQLLSSSTWLRGAKTKTKVKVKNLPQGSLRDLPNEDAIPDEAPSYPTVIQQHLNNVKKFGDCVVLTRVGNFYELYADQAEQYGPLLGLKVARRKTSLGPVGMSGFQYYQLDKYLKQLVQDLNKSVAISEEQRNSAADQIKAGGLMYNRSVTRVITAGTLIDESFVDPLESNYLMSIHPMGPLGTTDEALSSAERSKISAGNVGISWVDLSSGDFFVQETKVATLSSILARVSPREVLLPASFESVSSDELKRLFGEGGYNVNYHQSSDIFDETSSWVNLLDRSVTIKPDSFTKPETRAASLLLDYVRSKLQDTKITLRPPIQRTDNDSMRIDKHSIRGLEIRSTIRDGFTEGSLLHTIRRTVTKSGTRALSQRLLSPSMSIPVIDSRLDLVEEFVEHEMLTEVIRTHLERTSDIPRLIQKFSIGRGDADDLLSVGKTVDIMERLFGTLRAHATDATALRRMGSVLDEINAIQFDKLGKLSKRIQSSIDEEGLSRQHVAENEEATALSDFAEQVIENEGTAKRARKPGLKDSSKDIETGDDIWIMRKDASPTLRTIHEELEHTFTSKVEMTERLRAQLKTNSLLLKWSAQSKYFCWVKGKDRSLSIPGAHTIGSTKSTRSFVLPEWSALGTRIDQIRSRIRAEEARVFATLRDEVISNLVKLRRCSSILDDLDIACSTAVLSKELHLTRPVLHAGTTTHIIGGRHPMVDVGLSNAGRGFTPNDCLLSSAERIHLITGPNMAGKSTFLRQNALIAILAQTGIFVPATHASVGLVDQIFSRVGSADNLFNHQSTFMVEMVEVAAILNGATARSFVIMDEVGRGTTPEDGVAVGFACLKYLHDKVGCRVLFATHFHELADMTVDMQGVEGWCTDVQELDGGGWAYVHKLRRGVNRESHALKVARLAGLPEEAVEMARGVMDAQGKGRQAVRVSGGAQEGSDVASK</sequence>
<dbReference type="SUPFAM" id="SSF53150">
    <property type="entry name" value="DNA repair protein MutS, domain II"/>
    <property type="match status" value="1"/>
</dbReference>
<dbReference type="PROSITE" id="PS00486">
    <property type="entry name" value="DNA_MISMATCH_REPAIR_2"/>
    <property type="match status" value="1"/>
</dbReference>
<dbReference type="Pfam" id="PF05188">
    <property type="entry name" value="MutS_II"/>
    <property type="match status" value="1"/>
</dbReference>
<protein>
    <recommendedName>
        <fullName evidence="7">DNA mismatch repair proteins mutS family domain-containing protein</fullName>
    </recommendedName>
</protein>
<dbReference type="GO" id="GO:0030983">
    <property type="term" value="F:mismatched DNA binding"/>
    <property type="evidence" value="ECO:0007669"/>
    <property type="project" value="InterPro"/>
</dbReference>
<dbReference type="GO" id="GO:0005634">
    <property type="term" value="C:nucleus"/>
    <property type="evidence" value="ECO:0007669"/>
    <property type="project" value="TreeGrafter"/>
</dbReference>
<dbReference type="InterPro" id="IPR000432">
    <property type="entry name" value="DNA_mismatch_repair_MutS_C"/>
</dbReference>
<evidence type="ECO:0000313" key="9">
    <source>
        <dbReference type="Proteomes" id="UP000809789"/>
    </source>
</evidence>
<dbReference type="Pfam" id="PF05192">
    <property type="entry name" value="MutS_III"/>
    <property type="match status" value="1"/>
</dbReference>
<keyword evidence="2" id="KW-0547">Nucleotide-binding</keyword>
<dbReference type="Pfam" id="PF00488">
    <property type="entry name" value="MutS_V"/>
    <property type="match status" value="1"/>
</dbReference>
<dbReference type="PANTHER" id="PTHR11361:SF34">
    <property type="entry name" value="DNA MISMATCH REPAIR PROTEIN MSH1, MITOCHONDRIAL"/>
    <property type="match status" value="1"/>
</dbReference>
<evidence type="ECO:0000313" key="8">
    <source>
        <dbReference type="EMBL" id="KAG8623897.1"/>
    </source>
</evidence>
<dbReference type="SMART" id="SM00534">
    <property type="entry name" value="MUTSac"/>
    <property type="match status" value="1"/>
</dbReference>
<dbReference type="EMBL" id="JAESVG020000010">
    <property type="protein sequence ID" value="KAG8623897.1"/>
    <property type="molecule type" value="Genomic_DNA"/>
</dbReference>
<comment type="similarity">
    <text evidence="1">Belongs to the DNA mismatch repair MutS family.</text>
</comment>
<evidence type="ECO:0000256" key="3">
    <source>
        <dbReference type="ARBA" id="ARBA00022763"/>
    </source>
</evidence>
<dbReference type="AlphaFoldDB" id="A0A8K0PCT9"/>
<name>A0A8K0PCT9_9PEZI</name>
<dbReference type="GO" id="GO:0043504">
    <property type="term" value="P:mitochondrial DNA repair"/>
    <property type="evidence" value="ECO:0007669"/>
    <property type="project" value="TreeGrafter"/>
</dbReference>
<keyword evidence="4" id="KW-0067">ATP-binding</keyword>
<dbReference type="SUPFAM" id="SSF48334">
    <property type="entry name" value="DNA repair protein MutS, domain III"/>
    <property type="match status" value="1"/>
</dbReference>
<dbReference type="SUPFAM" id="SSF52540">
    <property type="entry name" value="P-loop containing nucleoside triphosphate hydrolases"/>
    <property type="match status" value="1"/>
</dbReference>
<dbReference type="InterPro" id="IPR017261">
    <property type="entry name" value="DNA_mismatch_repair_MutS/MSH"/>
</dbReference>
<dbReference type="Gene3D" id="1.10.1420.10">
    <property type="match status" value="2"/>
</dbReference>
<dbReference type="InterPro" id="IPR007860">
    <property type="entry name" value="DNA_mmatch_repair_MutS_con_dom"/>
</dbReference>
<dbReference type="GO" id="GO:0005739">
    <property type="term" value="C:mitochondrion"/>
    <property type="evidence" value="ECO:0007669"/>
    <property type="project" value="TreeGrafter"/>
</dbReference>
<keyword evidence="6" id="KW-0234">DNA repair</keyword>
<accession>A0A8K0PCT9</accession>
<evidence type="ECO:0000256" key="1">
    <source>
        <dbReference type="ARBA" id="ARBA00006271"/>
    </source>
</evidence>
<evidence type="ECO:0000256" key="2">
    <source>
        <dbReference type="ARBA" id="ARBA00022741"/>
    </source>
</evidence>
<keyword evidence="5" id="KW-0238">DNA-binding</keyword>
<dbReference type="InterPro" id="IPR036678">
    <property type="entry name" value="MutS_con_dom_sf"/>
</dbReference>
<evidence type="ECO:0000256" key="4">
    <source>
        <dbReference type="ARBA" id="ARBA00022840"/>
    </source>
</evidence>
<dbReference type="InterPro" id="IPR036187">
    <property type="entry name" value="DNA_mismatch_repair_MutS_sf"/>
</dbReference>
<dbReference type="SMART" id="SM00533">
    <property type="entry name" value="MUTSd"/>
    <property type="match status" value="1"/>
</dbReference>
<dbReference type="Proteomes" id="UP000809789">
    <property type="component" value="Unassembled WGS sequence"/>
</dbReference>
<evidence type="ECO:0000259" key="7">
    <source>
        <dbReference type="PROSITE" id="PS00486"/>
    </source>
</evidence>
<dbReference type="Gene3D" id="3.40.1170.10">
    <property type="entry name" value="DNA repair protein MutS, domain I"/>
    <property type="match status" value="1"/>
</dbReference>
<keyword evidence="3" id="KW-0227">DNA damage</keyword>
<dbReference type="InterPro" id="IPR007696">
    <property type="entry name" value="DNA_mismatch_repair_MutS_core"/>
</dbReference>
<dbReference type="GO" id="GO:0005524">
    <property type="term" value="F:ATP binding"/>
    <property type="evidence" value="ECO:0007669"/>
    <property type="project" value="UniProtKB-KW"/>
</dbReference>
<dbReference type="OrthoDB" id="2534523at2759"/>
<dbReference type="InterPro" id="IPR027417">
    <property type="entry name" value="P-loop_NTPase"/>
</dbReference>
<dbReference type="PIRSF" id="PIRSF037677">
    <property type="entry name" value="DNA_mis_repair_Msh6"/>
    <property type="match status" value="1"/>
</dbReference>
<dbReference type="InterPro" id="IPR045076">
    <property type="entry name" value="MutS"/>
</dbReference>
<keyword evidence="9" id="KW-1185">Reference proteome</keyword>